<feature type="compositionally biased region" description="Basic and acidic residues" evidence="1">
    <location>
        <begin position="124"/>
        <end position="134"/>
    </location>
</feature>
<dbReference type="OMA" id="ESACGMK"/>
<comment type="caution">
    <text evidence="3">The sequence shown here is derived from an EMBL/GenBank/DDBJ whole genome shotgun (WGS) entry which is preliminary data.</text>
</comment>
<evidence type="ECO:0000256" key="1">
    <source>
        <dbReference type="SAM" id="MobiDB-lite"/>
    </source>
</evidence>
<evidence type="ECO:0000313" key="3">
    <source>
        <dbReference type="EMBL" id="KMZ58296.1"/>
    </source>
</evidence>
<dbReference type="Gene3D" id="3.40.50.300">
    <property type="entry name" value="P-loop containing nucleotide triphosphate hydrolases"/>
    <property type="match status" value="1"/>
</dbReference>
<dbReference type="SUPFAM" id="SSF52540">
    <property type="entry name" value="P-loop containing nucleoside triphosphate hydrolases"/>
    <property type="match status" value="1"/>
</dbReference>
<dbReference type="PANTHER" id="PTHR10513">
    <property type="entry name" value="DEOXYNUCLEOSIDE KINASE"/>
    <property type="match status" value="1"/>
</dbReference>
<dbReference type="EMBL" id="LFYR01001962">
    <property type="protein sequence ID" value="KMZ58296.1"/>
    <property type="molecule type" value="Genomic_DNA"/>
</dbReference>
<keyword evidence="3" id="KW-0808">Transferase</keyword>
<sequence length="575" mass="64835">MHKLCRLSSCSRPINPCPILATTRINTTNKSMPVSHALTLPSTSSSSFSSSISYTADRFQTTQTIPRARRLHLLSAHPPLKTKTGFGRVWGNISLQNAEAAVSTPWRRTQKVLTVADGFGEVEEEKKFGEDSETKGGSLDHSSPKRVERRHRGGSGGERERERDASASDADLLAVPGIGPRNLRKLVDKGIGGVADLKQLYKDKFIGKMSEKMVEYLQSSVGIIHKNHAESITSYIKESVDDELKEEALQSSDTILSQKNRLTFCVEGNISVGKTTFLQRIANETLELRDLVEIVPEPIAKWQDIGPDHFNILDAFYAEPQRYAYTFQNYVFVTRVMQERESAGCIKPLRLMERSVFSDRMVFVRAVHEANWMNEMEISIYDSWFDPVVSTLPGLIPDGFIYLRASPDTCHKRMLGRKRDEEGGVSLDYLRGLHEKHESWLFPCQSGNHGVLSVNQLPLHMDASLHPDIRDRVFYLEGNHMHPSIQKVPALILDCEPNIDFTKDIEAKQQYARQVAEFFEFVKKKKEVPPSEVYATAGNDQINPIVVPRHQGGLWLPEALKGFDLGRTMSFLKGH</sequence>
<evidence type="ECO:0000259" key="2">
    <source>
        <dbReference type="Pfam" id="PF01712"/>
    </source>
</evidence>
<feature type="domain" description="Deoxynucleoside kinase" evidence="2">
    <location>
        <begin position="264"/>
        <end position="518"/>
    </location>
</feature>
<dbReference type="GO" id="GO:0019136">
    <property type="term" value="F:deoxynucleoside kinase activity"/>
    <property type="evidence" value="ECO:0000318"/>
    <property type="project" value="GO_Central"/>
</dbReference>
<name>A0A0K9NNF6_ZOSMR</name>
<dbReference type="CDD" id="cd01673">
    <property type="entry name" value="dNK"/>
    <property type="match status" value="1"/>
</dbReference>
<accession>A0A0K9NNF6</accession>
<organism evidence="3 4">
    <name type="scientific">Zostera marina</name>
    <name type="common">Eelgrass</name>
    <dbReference type="NCBI Taxonomy" id="29655"/>
    <lineage>
        <taxon>Eukaryota</taxon>
        <taxon>Viridiplantae</taxon>
        <taxon>Streptophyta</taxon>
        <taxon>Embryophyta</taxon>
        <taxon>Tracheophyta</taxon>
        <taxon>Spermatophyta</taxon>
        <taxon>Magnoliopsida</taxon>
        <taxon>Liliopsida</taxon>
        <taxon>Zosteraceae</taxon>
        <taxon>Zostera</taxon>
    </lineage>
</organism>
<dbReference type="STRING" id="29655.A0A0K9NNF6"/>
<keyword evidence="3" id="KW-0418">Kinase</keyword>
<dbReference type="Proteomes" id="UP000036987">
    <property type="component" value="Unassembled WGS sequence"/>
</dbReference>
<dbReference type="InterPro" id="IPR031314">
    <property type="entry name" value="DNK_dom"/>
</dbReference>
<reference evidence="4" key="1">
    <citation type="journal article" date="2016" name="Nature">
        <title>The genome of the seagrass Zostera marina reveals angiosperm adaptation to the sea.</title>
        <authorList>
            <person name="Olsen J.L."/>
            <person name="Rouze P."/>
            <person name="Verhelst B."/>
            <person name="Lin Y.-C."/>
            <person name="Bayer T."/>
            <person name="Collen J."/>
            <person name="Dattolo E."/>
            <person name="De Paoli E."/>
            <person name="Dittami S."/>
            <person name="Maumus F."/>
            <person name="Michel G."/>
            <person name="Kersting A."/>
            <person name="Lauritano C."/>
            <person name="Lohaus R."/>
            <person name="Toepel M."/>
            <person name="Tonon T."/>
            <person name="Vanneste K."/>
            <person name="Amirebrahimi M."/>
            <person name="Brakel J."/>
            <person name="Bostroem C."/>
            <person name="Chovatia M."/>
            <person name="Grimwood J."/>
            <person name="Jenkins J.W."/>
            <person name="Jueterbock A."/>
            <person name="Mraz A."/>
            <person name="Stam W.T."/>
            <person name="Tice H."/>
            <person name="Bornberg-Bauer E."/>
            <person name="Green P.J."/>
            <person name="Pearson G.A."/>
            <person name="Procaccini G."/>
            <person name="Duarte C.M."/>
            <person name="Schmutz J."/>
            <person name="Reusch T.B.H."/>
            <person name="Van de Peer Y."/>
        </authorList>
    </citation>
    <scope>NUCLEOTIDE SEQUENCE [LARGE SCALE GENOMIC DNA]</scope>
    <source>
        <strain evidence="4">cv. Finnish</strain>
    </source>
</reference>
<dbReference type="GO" id="GO:0005737">
    <property type="term" value="C:cytoplasm"/>
    <property type="evidence" value="ECO:0000318"/>
    <property type="project" value="GO_Central"/>
</dbReference>
<dbReference type="AlphaFoldDB" id="A0A0K9NNF6"/>
<dbReference type="Pfam" id="PF01712">
    <property type="entry name" value="dNK"/>
    <property type="match status" value="1"/>
</dbReference>
<protein>
    <submittedName>
        <fullName evidence="3">Deoxycytidine kinase</fullName>
    </submittedName>
</protein>
<proteinExistence type="predicted"/>
<feature type="region of interest" description="Disordered" evidence="1">
    <location>
        <begin position="124"/>
        <end position="172"/>
    </location>
</feature>
<feature type="compositionally biased region" description="Basic and acidic residues" evidence="1">
    <location>
        <begin position="157"/>
        <end position="166"/>
    </location>
</feature>
<keyword evidence="4" id="KW-1185">Reference proteome</keyword>
<dbReference type="OrthoDB" id="567086at2759"/>
<dbReference type="InterPro" id="IPR027417">
    <property type="entry name" value="P-loop_NTPase"/>
</dbReference>
<evidence type="ECO:0000313" key="4">
    <source>
        <dbReference type="Proteomes" id="UP000036987"/>
    </source>
</evidence>
<dbReference type="InterPro" id="IPR050566">
    <property type="entry name" value="Deoxyribonucleoside_kinase"/>
</dbReference>
<gene>
    <name evidence="3" type="ORF">ZOSMA_78G00670</name>
</gene>
<dbReference type="PANTHER" id="PTHR10513:SF35">
    <property type="entry name" value="DEOXYADENOSINE KINASE"/>
    <property type="match status" value="1"/>
</dbReference>